<name>A0A1G8L7K6_9RHOB</name>
<reference evidence="2 3" key="1">
    <citation type="submission" date="2016-10" db="EMBL/GenBank/DDBJ databases">
        <authorList>
            <person name="de Groot N.N."/>
        </authorList>
    </citation>
    <scope>NUCLEOTIDE SEQUENCE [LARGE SCALE GENOMIC DNA]</scope>
    <source>
        <strain evidence="2 3">DSM 28010</strain>
    </source>
</reference>
<keyword evidence="1" id="KW-0472">Membrane</keyword>
<dbReference type="Proteomes" id="UP000199340">
    <property type="component" value="Unassembled WGS sequence"/>
</dbReference>
<feature type="transmembrane region" description="Helical" evidence="1">
    <location>
        <begin position="51"/>
        <end position="71"/>
    </location>
</feature>
<dbReference type="EMBL" id="FNEB01000003">
    <property type="protein sequence ID" value="SDI51643.1"/>
    <property type="molecule type" value="Genomic_DNA"/>
</dbReference>
<accession>A0A1G8L7K6</accession>
<dbReference type="STRING" id="490829.SAMN05421850_103210"/>
<keyword evidence="1" id="KW-1133">Transmembrane helix</keyword>
<proteinExistence type="predicted"/>
<evidence type="ECO:0008006" key="4">
    <source>
        <dbReference type="Google" id="ProtNLM"/>
    </source>
</evidence>
<protein>
    <recommendedName>
        <fullName evidence="4">Transmembrane protein (PGPGW)</fullName>
    </recommendedName>
</protein>
<organism evidence="2 3">
    <name type="scientific">Lutimaribacter saemankumensis</name>
    <dbReference type="NCBI Taxonomy" id="490829"/>
    <lineage>
        <taxon>Bacteria</taxon>
        <taxon>Pseudomonadati</taxon>
        <taxon>Pseudomonadota</taxon>
        <taxon>Alphaproteobacteria</taxon>
        <taxon>Rhodobacterales</taxon>
        <taxon>Roseobacteraceae</taxon>
        <taxon>Lutimaribacter</taxon>
    </lineage>
</organism>
<keyword evidence="3" id="KW-1185">Reference proteome</keyword>
<evidence type="ECO:0000256" key="1">
    <source>
        <dbReference type="SAM" id="Phobius"/>
    </source>
</evidence>
<dbReference type="AlphaFoldDB" id="A0A1G8L7K6"/>
<evidence type="ECO:0000313" key="2">
    <source>
        <dbReference type="EMBL" id="SDI51643.1"/>
    </source>
</evidence>
<keyword evidence="1" id="KW-0812">Transmembrane</keyword>
<evidence type="ECO:0000313" key="3">
    <source>
        <dbReference type="Proteomes" id="UP000199340"/>
    </source>
</evidence>
<gene>
    <name evidence="2" type="ORF">SAMN05421850_103210</name>
</gene>
<dbReference type="RefSeq" id="WP_090028162.1">
    <property type="nucleotide sequence ID" value="NZ_FNEB01000003.1"/>
</dbReference>
<feature type="transmembrane region" description="Helical" evidence="1">
    <location>
        <begin position="27"/>
        <end position="45"/>
    </location>
</feature>
<sequence>MADDWRKSLKRARQRTQIWARRHIPPGLRLVVGLIVMVGGVFGFLPVLGFWMIPLGLAIAALDVVPLWRWLRGRHRKDD</sequence>